<keyword evidence="2" id="KW-1185">Reference proteome</keyword>
<dbReference type="RefSeq" id="WP_184758956.1">
    <property type="nucleotide sequence ID" value="NZ_BAABEK010000023.1"/>
</dbReference>
<dbReference type="Proteomes" id="UP000534286">
    <property type="component" value="Unassembled WGS sequence"/>
</dbReference>
<dbReference type="EMBL" id="JACHJU010000004">
    <property type="protein sequence ID" value="MBB4943071.1"/>
    <property type="molecule type" value="Genomic_DNA"/>
</dbReference>
<dbReference type="AlphaFoldDB" id="A0A7W7S391"/>
<organism evidence="1 2">
    <name type="scientific">Streptosporangium album</name>
    <dbReference type="NCBI Taxonomy" id="47479"/>
    <lineage>
        <taxon>Bacteria</taxon>
        <taxon>Bacillati</taxon>
        <taxon>Actinomycetota</taxon>
        <taxon>Actinomycetes</taxon>
        <taxon>Streptosporangiales</taxon>
        <taxon>Streptosporangiaceae</taxon>
        <taxon>Streptosporangium</taxon>
    </lineage>
</organism>
<proteinExistence type="predicted"/>
<accession>A0A7W7S391</accession>
<gene>
    <name evidence="1" type="ORF">FHR32_007471</name>
</gene>
<comment type="caution">
    <text evidence="1">The sequence shown here is derived from an EMBL/GenBank/DDBJ whole genome shotgun (WGS) entry which is preliminary data.</text>
</comment>
<reference evidence="1 2" key="1">
    <citation type="submission" date="2020-08" db="EMBL/GenBank/DDBJ databases">
        <title>Sequencing the genomes of 1000 actinobacteria strains.</title>
        <authorList>
            <person name="Klenk H.-P."/>
        </authorList>
    </citation>
    <scope>NUCLEOTIDE SEQUENCE [LARGE SCALE GENOMIC DNA]</scope>
    <source>
        <strain evidence="1 2">DSM 43023</strain>
    </source>
</reference>
<name>A0A7W7S391_9ACTN</name>
<evidence type="ECO:0000313" key="1">
    <source>
        <dbReference type="EMBL" id="MBB4943071.1"/>
    </source>
</evidence>
<protein>
    <submittedName>
        <fullName evidence="1">Uncharacterized protein</fullName>
    </submittedName>
</protein>
<evidence type="ECO:0000313" key="2">
    <source>
        <dbReference type="Proteomes" id="UP000534286"/>
    </source>
</evidence>
<sequence length="103" mass="10057">MGFGHVLTVVATITTITSGLDEADQGVAGSLAQMPTFVGAIGVAGLTAIAVARSAVLAPTTTENLATLNGLQTAFAVAGAAAALAHTAALTNPDAPARANRCR</sequence>